<dbReference type="AlphaFoldDB" id="A0AAP2CI84"/>
<reference evidence="1 2" key="1">
    <citation type="submission" date="2021-05" db="EMBL/GenBank/DDBJ databases">
        <authorList>
            <person name="Zhang Z.D."/>
            <person name="Osman G."/>
        </authorList>
    </citation>
    <scope>NUCLEOTIDE SEQUENCE [LARGE SCALE GENOMIC DNA]</scope>
    <source>
        <strain evidence="1 2">KCTC 32217</strain>
    </source>
</reference>
<proteinExistence type="predicted"/>
<dbReference type="PROSITE" id="PS51257">
    <property type="entry name" value="PROKAR_LIPOPROTEIN"/>
    <property type="match status" value="1"/>
</dbReference>
<gene>
    <name evidence="1" type="ORF">KI659_14485</name>
</gene>
<dbReference type="Proteomes" id="UP001319104">
    <property type="component" value="Unassembled WGS sequence"/>
</dbReference>
<dbReference type="RefSeq" id="WP_213946076.1">
    <property type="nucleotide sequence ID" value="NZ_JAHCMY010000009.1"/>
</dbReference>
<accession>A0AAP2CI84</accession>
<name>A0AAP2CI84_9BACT</name>
<evidence type="ECO:0000313" key="2">
    <source>
        <dbReference type="Proteomes" id="UP001319104"/>
    </source>
</evidence>
<protein>
    <submittedName>
        <fullName evidence="1">Uncharacterized protein</fullName>
    </submittedName>
</protein>
<sequence length="226" mass="26023">MKTNLQILFIAILLAACTEKNTLTQSTQIPFNQDLADDLARMAEIDQIAAGPVPNDRYQHLTQEEWKVFEDSVFATHAKALEKIFKQHGFPGYDLVGKKGSMNFWLMAQHADHNPKFQNRVLRKMKVEVDRGNADPSYYAMLVDRVNLNTGKQQIYGTQVTYRANICQAYPKPLANPETVNERRKSVGLEPIEKYLNEMTEMHFMINKDFFSQKGITEPTLHEVRE</sequence>
<dbReference type="Pfam" id="PF20329">
    <property type="entry name" value="DUF6624"/>
    <property type="match status" value="1"/>
</dbReference>
<dbReference type="EMBL" id="JAHCMY010000009">
    <property type="protein sequence ID" value="MBS9525223.1"/>
    <property type="molecule type" value="Genomic_DNA"/>
</dbReference>
<organism evidence="1 2">
    <name type="scientific">Litoribacter ruber</name>
    <dbReference type="NCBI Taxonomy" id="702568"/>
    <lineage>
        <taxon>Bacteria</taxon>
        <taxon>Pseudomonadati</taxon>
        <taxon>Bacteroidota</taxon>
        <taxon>Cytophagia</taxon>
        <taxon>Cytophagales</taxon>
        <taxon>Cyclobacteriaceae</taxon>
        <taxon>Litoribacter</taxon>
    </lineage>
</organism>
<comment type="caution">
    <text evidence="1">The sequence shown here is derived from an EMBL/GenBank/DDBJ whole genome shotgun (WGS) entry which is preliminary data.</text>
</comment>
<evidence type="ECO:0000313" key="1">
    <source>
        <dbReference type="EMBL" id="MBS9525223.1"/>
    </source>
</evidence>
<keyword evidence="2" id="KW-1185">Reference proteome</keyword>
<dbReference type="InterPro" id="IPR046732">
    <property type="entry name" value="DUF6624"/>
</dbReference>